<dbReference type="Proteomes" id="UP001164250">
    <property type="component" value="Chromosome 4"/>
</dbReference>
<sequence length="312" mass="35457">MDMENQNGTSKPLIKQHSHSRQSSQEHFVFDNVPDHQHKLIQESTDSEEHFSSPEFGIQSPLQSPEPVTFSQASGYDPKRIPQSVFSTRPTTPMEWSVASNESLFSIHLGNCSFSKENFVLLYKSGELPKVEDQPGKSAKPDEPTKLSKPDESNKVQPSSPTATKLADNMERILAIGELNNNQKKTSLADARSEGSNSTTSMKSFHFPVLENDIGRHTSIKREQLEEEMENRRHISIKREILKEEKEKRPFTWHSQPQIQSSGLQYYSQSQEQLRPQSQTSLKTPKFGSNSSWFSCIPCLSPRTLIKRQVNN</sequence>
<name>A0ACC1BK81_9ROSI</name>
<reference evidence="2" key="1">
    <citation type="journal article" date="2023" name="G3 (Bethesda)">
        <title>Genome assembly and association tests identify interacting loci associated with vigor, precocity, and sex in interspecific pistachio rootstocks.</title>
        <authorList>
            <person name="Palmer W."/>
            <person name="Jacygrad E."/>
            <person name="Sagayaradj S."/>
            <person name="Cavanaugh K."/>
            <person name="Han R."/>
            <person name="Bertier L."/>
            <person name="Beede B."/>
            <person name="Kafkas S."/>
            <person name="Golino D."/>
            <person name="Preece J."/>
            <person name="Michelmore R."/>
        </authorList>
    </citation>
    <scope>NUCLEOTIDE SEQUENCE [LARGE SCALE GENOMIC DNA]</scope>
</reference>
<evidence type="ECO:0000313" key="1">
    <source>
        <dbReference type="EMBL" id="KAJ0099212.1"/>
    </source>
</evidence>
<accession>A0ACC1BK81</accession>
<organism evidence="1 2">
    <name type="scientific">Pistacia atlantica</name>
    <dbReference type="NCBI Taxonomy" id="434234"/>
    <lineage>
        <taxon>Eukaryota</taxon>
        <taxon>Viridiplantae</taxon>
        <taxon>Streptophyta</taxon>
        <taxon>Embryophyta</taxon>
        <taxon>Tracheophyta</taxon>
        <taxon>Spermatophyta</taxon>
        <taxon>Magnoliopsida</taxon>
        <taxon>eudicotyledons</taxon>
        <taxon>Gunneridae</taxon>
        <taxon>Pentapetalae</taxon>
        <taxon>rosids</taxon>
        <taxon>malvids</taxon>
        <taxon>Sapindales</taxon>
        <taxon>Anacardiaceae</taxon>
        <taxon>Pistacia</taxon>
    </lineage>
</organism>
<gene>
    <name evidence="1" type="ORF">Patl1_21745</name>
</gene>
<protein>
    <submittedName>
        <fullName evidence="1">Uncharacterized protein</fullName>
    </submittedName>
</protein>
<dbReference type="EMBL" id="CM047900">
    <property type="protein sequence ID" value="KAJ0099212.1"/>
    <property type="molecule type" value="Genomic_DNA"/>
</dbReference>
<comment type="caution">
    <text evidence="1">The sequence shown here is derived from an EMBL/GenBank/DDBJ whole genome shotgun (WGS) entry which is preliminary data.</text>
</comment>
<evidence type="ECO:0000313" key="2">
    <source>
        <dbReference type="Proteomes" id="UP001164250"/>
    </source>
</evidence>
<keyword evidence="2" id="KW-1185">Reference proteome</keyword>
<proteinExistence type="predicted"/>